<dbReference type="InterPro" id="IPR049399">
    <property type="entry name" value="BDLP-like_hel"/>
</dbReference>
<dbReference type="PANTHER" id="PTHR10465">
    <property type="entry name" value="TRANSMEMBRANE GTPASE FZO1"/>
    <property type="match status" value="1"/>
</dbReference>
<feature type="coiled-coil region" evidence="7">
    <location>
        <begin position="636"/>
        <end position="684"/>
    </location>
</feature>
<keyword evidence="2" id="KW-0547">Nucleotide-binding</keyword>
<evidence type="ECO:0000256" key="7">
    <source>
        <dbReference type="SAM" id="Coils"/>
    </source>
</evidence>
<evidence type="ECO:0000256" key="6">
    <source>
        <dbReference type="ARBA" id="ARBA00023136"/>
    </source>
</evidence>
<dbReference type="InterPro" id="IPR027417">
    <property type="entry name" value="P-loop_NTPase"/>
</dbReference>
<gene>
    <name evidence="10" type="ORF">WMG39_21020</name>
</gene>
<protein>
    <submittedName>
        <fullName evidence="10">Dynamin family protein</fullName>
    </submittedName>
</protein>
<keyword evidence="11" id="KW-1185">Reference proteome</keyword>
<name>A0ABU8YSZ4_9CYAN</name>
<evidence type="ECO:0000256" key="2">
    <source>
        <dbReference type="ARBA" id="ARBA00022741"/>
    </source>
</evidence>
<keyword evidence="3" id="KW-0378">Hydrolase</keyword>
<evidence type="ECO:0000256" key="5">
    <source>
        <dbReference type="ARBA" id="ARBA00023134"/>
    </source>
</evidence>
<proteinExistence type="predicted"/>
<evidence type="ECO:0000313" key="11">
    <source>
        <dbReference type="Proteomes" id="UP001384579"/>
    </source>
</evidence>
<evidence type="ECO:0000256" key="3">
    <source>
        <dbReference type="ARBA" id="ARBA00022801"/>
    </source>
</evidence>
<dbReference type="Pfam" id="PF00350">
    <property type="entry name" value="Dynamin_N"/>
    <property type="match status" value="1"/>
</dbReference>
<dbReference type="Pfam" id="PF21808">
    <property type="entry name" value="Dynamin-like_hel_bact"/>
    <property type="match status" value="1"/>
</dbReference>
<dbReference type="RefSeq" id="WP_340519180.1">
    <property type="nucleotide sequence ID" value="NZ_JBBLXS010000337.1"/>
</dbReference>
<dbReference type="InterPro" id="IPR045063">
    <property type="entry name" value="Dynamin_N"/>
</dbReference>
<keyword evidence="8" id="KW-0812">Transmembrane</keyword>
<comment type="subcellular location">
    <subcellularLocation>
        <location evidence="1">Membrane</location>
    </subcellularLocation>
</comment>
<dbReference type="PROSITE" id="PS51718">
    <property type="entry name" value="G_DYNAMIN_2"/>
    <property type="match status" value="1"/>
</dbReference>
<dbReference type="Gene3D" id="3.40.50.300">
    <property type="entry name" value="P-loop containing nucleotide triphosphate hydrolases"/>
    <property type="match status" value="1"/>
</dbReference>
<dbReference type="InterPro" id="IPR027094">
    <property type="entry name" value="Mitofusin_fam"/>
</dbReference>
<dbReference type="SUPFAM" id="SSF52540">
    <property type="entry name" value="P-loop containing nucleoside triphosphate hydrolases"/>
    <property type="match status" value="1"/>
</dbReference>
<evidence type="ECO:0000256" key="4">
    <source>
        <dbReference type="ARBA" id="ARBA00023054"/>
    </source>
</evidence>
<evidence type="ECO:0000256" key="8">
    <source>
        <dbReference type="SAM" id="Phobius"/>
    </source>
</evidence>
<dbReference type="InterPro" id="IPR030381">
    <property type="entry name" value="G_DYNAMIN_dom"/>
</dbReference>
<keyword evidence="8" id="KW-1133">Transmembrane helix</keyword>
<dbReference type="CDD" id="cd09912">
    <property type="entry name" value="DLP_2"/>
    <property type="match status" value="1"/>
</dbReference>
<comment type="caution">
    <text evidence="10">The sequence shown here is derived from an EMBL/GenBank/DDBJ whole genome shotgun (WGS) entry which is preliminary data.</text>
</comment>
<keyword evidence="4 7" id="KW-0175">Coiled coil</keyword>
<keyword evidence="6 8" id="KW-0472">Membrane</keyword>
<keyword evidence="5" id="KW-0342">GTP-binding</keyword>
<feature type="domain" description="Dynamin-type G" evidence="9">
    <location>
        <begin position="67"/>
        <end position="334"/>
    </location>
</feature>
<dbReference type="Proteomes" id="UP001384579">
    <property type="component" value="Unassembled WGS sequence"/>
</dbReference>
<feature type="transmembrane region" description="Helical" evidence="8">
    <location>
        <begin position="568"/>
        <end position="590"/>
    </location>
</feature>
<evidence type="ECO:0000313" key="10">
    <source>
        <dbReference type="EMBL" id="MEK0187313.1"/>
    </source>
</evidence>
<sequence length="694" mass="77866">MQYSNQDFVKDLDKAPQARKGLANLLTKMQDKLNEAELIGEKASGASGKLELKTYIEELSIEIDKLNKGIFRLLVLGEMNRGKSTFLNALFGEKDLLPTAVNPCTAIPTVVRYGREKEVTVYYNDGKKPARLDFNTFKERYTIKKDEATKLEADNKKAFPDVDYAVVEYPNDILSKGVEIVDSPGLNDTKDRDAITLDYIAKCHAILYVLSAIQQFNQNEREYLRTRIQGRGLAVFFLINGWDEIERRMLDPEDQKEVETAKKDIRNRFAPLVSDYLQSENKTDYEKWVFEISSLNALRCKIKNKPLDGTGFPELTKTLVNFLNSDRLKSELCPAVMTSQKTQKRVADAIQRRIPLLDQPVEELEETIRSVQPLFNQLTSLRNGFAEEIRQVQKKSADEISESFKKYVNNLAQTFDSDFFPYQPELKDNTEEERNKFLAAVEKAFVNYLQDKISDWRKKEADPLLTDACLRLANFANMCLPSYVQTTDEITQRLLKGYQANANLAGSPNSANVSGNMNLSVNNLGNISDVQGIGGGIAGGFFGALGGSYLGGALTLGLSALLPSISSALLLTGFLAPIGILAILGSIWGVKGARKDHYISEAKRQLKEQLPNIASEKASSISDNVRESFSNSLKVVQEMDNDIRSQKAQLNNLLEQKKKNQINIESEKERLEELANTVAKISQEIVEFAHPFIS</sequence>
<evidence type="ECO:0000259" key="9">
    <source>
        <dbReference type="PROSITE" id="PS51718"/>
    </source>
</evidence>
<evidence type="ECO:0000256" key="1">
    <source>
        <dbReference type="ARBA" id="ARBA00004370"/>
    </source>
</evidence>
<organism evidence="10 11">
    <name type="scientific">Microcoleus anatoxicus PTRS2</name>
    <dbReference type="NCBI Taxonomy" id="2705321"/>
    <lineage>
        <taxon>Bacteria</taxon>
        <taxon>Bacillati</taxon>
        <taxon>Cyanobacteriota</taxon>
        <taxon>Cyanophyceae</taxon>
        <taxon>Oscillatoriophycideae</taxon>
        <taxon>Oscillatoriales</taxon>
        <taxon>Microcoleaceae</taxon>
        <taxon>Microcoleus</taxon>
        <taxon>Microcoleus anatoxicus</taxon>
    </lineage>
</organism>
<dbReference type="PANTHER" id="PTHR10465:SF0">
    <property type="entry name" value="SARCALUMENIN"/>
    <property type="match status" value="1"/>
</dbReference>
<dbReference type="EMBL" id="JBBLXS010000337">
    <property type="protein sequence ID" value="MEK0187313.1"/>
    <property type="molecule type" value="Genomic_DNA"/>
</dbReference>
<reference evidence="10 11" key="1">
    <citation type="journal article" date="2020" name="Harmful Algae">
        <title>Molecular and morphological characterization of a novel dihydroanatoxin-a producing Microcoleus species (cyanobacteria) from the Russian River, California, USA.</title>
        <authorList>
            <person name="Conklin K.Y."/>
            <person name="Stancheva R."/>
            <person name="Otten T.G."/>
            <person name="Fadness R."/>
            <person name="Boyer G.L."/>
            <person name="Read B."/>
            <person name="Zhang X."/>
            <person name="Sheath R.G."/>
        </authorList>
    </citation>
    <scope>NUCLEOTIDE SEQUENCE [LARGE SCALE GENOMIC DNA]</scope>
    <source>
        <strain evidence="10 11">PTRS2</strain>
    </source>
</reference>
<accession>A0ABU8YSZ4</accession>